<dbReference type="Proteomes" id="UP000647235">
    <property type="component" value="Unassembled WGS sequence"/>
</dbReference>
<evidence type="ECO:0000259" key="10">
    <source>
        <dbReference type="Pfam" id="PF04290"/>
    </source>
</evidence>
<feature type="transmembrane region" description="Helical" evidence="9">
    <location>
        <begin position="93"/>
        <end position="110"/>
    </location>
</feature>
<keyword evidence="12" id="KW-1185">Reference proteome</keyword>
<evidence type="ECO:0000256" key="8">
    <source>
        <dbReference type="ARBA" id="ARBA00038436"/>
    </source>
</evidence>
<evidence type="ECO:0000256" key="7">
    <source>
        <dbReference type="ARBA" id="ARBA00023136"/>
    </source>
</evidence>
<gene>
    <name evidence="11" type="ORF">H8S07_10940</name>
</gene>
<comment type="subcellular location">
    <subcellularLocation>
        <location evidence="1">Cell inner membrane</location>
        <topology evidence="1">Multi-pass membrane protein</topology>
    </subcellularLocation>
</comment>
<dbReference type="Pfam" id="PF04290">
    <property type="entry name" value="DctQ"/>
    <property type="match status" value="1"/>
</dbReference>
<protein>
    <submittedName>
        <fullName evidence="11">TRAP transporter small permease</fullName>
    </submittedName>
</protein>
<dbReference type="PANTHER" id="PTHR35011">
    <property type="entry name" value="2,3-DIKETO-L-GULONATE TRAP TRANSPORTER SMALL PERMEASE PROTEIN YIAM"/>
    <property type="match status" value="1"/>
</dbReference>
<dbReference type="RefSeq" id="WP_117536907.1">
    <property type="nucleotide sequence ID" value="NZ_JACOOY010000014.1"/>
</dbReference>
<keyword evidence="5 9" id="KW-0812">Transmembrane</keyword>
<keyword evidence="6 9" id="KW-1133">Transmembrane helix</keyword>
<dbReference type="InterPro" id="IPR055348">
    <property type="entry name" value="DctQ"/>
</dbReference>
<evidence type="ECO:0000256" key="5">
    <source>
        <dbReference type="ARBA" id="ARBA00022692"/>
    </source>
</evidence>
<evidence type="ECO:0000256" key="9">
    <source>
        <dbReference type="SAM" id="Phobius"/>
    </source>
</evidence>
<name>A0ABR7EWW6_9FIRM</name>
<accession>A0ABR7EWW6</accession>
<dbReference type="InterPro" id="IPR007387">
    <property type="entry name" value="TRAP_DctQ"/>
</dbReference>
<proteinExistence type="inferred from homology"/>
<evidence type="ECO:0000256" key="4">
    <source>
        <dbReference type="ARBA" id="ARBA00022519"/>
    </source>
</evidence>
<evidence type="ECO:0000313" key="11">
    <source>
        <dbReference type="EMBL" id="MBC5665773.1"/>
    </source>
</evidence>
<feature type="domain" description="Tripartite ATP-independent periplasmic transporters DctQ component" evidence="10">
    <location>
        <begin position="30"/>
        <end position="157"/>
    </location>
</feature>
<reference evidence="11 12" key="1">
    <citation type="submission" date="2020-08" db="EMBL/GenBank/DDBJ databases">
        <title>Genome public.</title>
        <authorList>
            <person name="Liu C."/>
            <person name="Sun Q."/>
        </authorList>
    </citation>
    <scope>NUCLEOTIDE SEQUENCE [LARGE SCALE GENOMIC DNA]</scope>
    <source>
        <strain evidence="11 12">NSJ-36</strain>
    </source>
</reference>
<keyword evidence="4" id="KW-0997">Cell inner membrane</keyword>
<evidence type="ECO:0000256" key="2">
    <source>
        <dbReference type="ARBA" id="ARBA00022448"/>
    </source>
</evidence>
<evidence type="ECO:0000256" key="1">
    <source>
        <dbReference type="ARBA" id="ARBA00004429"/>
    </source>
</evidence>
<evidence type="ECO:0000256" key="6">
    <source>
        <dbReference type="ARBA" id="ARBA00022989"/>
    </source>
</evidence>
<sequence>MKVLGEKIERFLDIVGNVCEVICSILALFMVFLVTLQVILRFFNMPLFGIEELLTFPTIWVYFLGGACAAYTNSHIECGLVKAVSKNKHAVQITEIICNIGASALAIYVFDWAVQYSIHSLEIGKKSAVLGIPMPIGELAILTGLTLMCVYTLVGTVKNIVKFKEKWEEGGNRS</sequence>
<organism evidence="11 12">
    <name type="scientific">Dorea hominis</name>
    <dbReference type="NCBI Taxonomy" id="2763040"/>
    <lineage>
        <taxon>Bacteria</taxon>
        <taxon>Bacillati</taxon>
        <taxon>Bacillota</taxon>
        <taxon>Clostridia</taxon>
        <taxon>Lachnospirales</taxon>
        <taxon>Lachnospiraceae</taxon>
        <taxon>Dorea</taxon>
    </lineage>
</organism>
<comment type="similarity">
    <text evidence="8">Belongs to the TRAP transporter small permease family.</text>
</comment>
<dbReference type="PANTHER" id="PTHR35011:SF2">
    <property type="entry name" value="2,3-DIKETO-L-GULONATE TRAP TRANSPORTER SMALL PERMEASE PROTEIN YIAM"/>
    <property type="match status" value="1"/>
</dbReference>
<feature type="transmembrane region" description="Helical" evidence="9">
    <location>
        <begin position="130"/>
        <end position="154"/>
    </location>
</feature>
<feature type="transmembrane region" description="Helical" evidence="9">
    <location>
        <begin position="21"/>
        <end position="42"/>
    </location>
</feature>
<keyword evidence="3" id="KW-1003">Cell membrane</keyword>
<keyword evidence="7 9" id="KW-0472">Membrane</keyword>
<dbReference type="EMBL" id="JACOOY010000014">
    <property type="protein sequence ID" value="MBC5665773.1"/>
    <property type="molecule type" value="Genomic_DNA"/>
</dbReference>
<evidence type="ECO:0000256" key="3">
    <source>
        <dbReference type="ARBA" id="ARBA00022475"/>
    </source>
</evidence>
<comment type="caution">
    <text evidence="11">The sequence shown here is derived from an EMBL/GenBank/DDBJ whole genome shotgun (WGS) entry which is preliminary data.</text>
</comment>
<evidence type="ECO:0000313" key="12">
    <source>
        <dbReference type="Proteomes" id="UP000647235"/>
    </source>
</evidence>
<keyword evidence="2" id="KW-0813">Transport</keyword>
<feature type="transmembrane region" description="Helical" evidence="9">
    <location>
        <begin position="54"/>
        <end position="72"/>
    </location>
</feature>